<dbReference type="InterPro" id="IPR011598">
    <property type="entry name" value="bHLH_dom"/>
</dbReference>
<dbReference type="PANTHER" id="PTHR45776:SF2">
    <property type="entry name" value="MIP04163P"/>
    <property type="match status" value="1"/>
</dbReference>
<dbReference type="Proteomes" id="UP000789396">
    <property type="component" value="Unassembled WGS sequence"/>
</dbReference>
<dbReference type="AlphaFoldDB" id="A0A9N9J1H5"/>
<evidence type="ECO:0000256" key="4">
    <source>
        <dbReference type="ARBA" id="ARBA00023163"/>
    </source>
</evidence>
<dbReference type="InterPro" id="IPR036638">
    <property type="entry name" value="HLH_DNA-bd_sf"/>
</dbReference>
<gene>
    <name evidence="7" type="ORF">RFULGI_LOCUS13894</name>
</gene>
<dbReference type="SMART" id="SM00353">
    <property type="entry name" value="HLH"/>
    <property type="match status" value="1"/>
</dbReference>
<accession>A0A9N9J1H5</accession>
<sequence length="245" mass="28598">MSYLNNPTKYHLEQIKRQNKNMTIPANDAALETLHNSFNGSKVRPNNLRIDTTLSYVSGHIKQKSKSFKVDLNQQLYGFASDEYYIQYLQICSMQYYSHIDPTTRLDDNPDEAQRWKFLNEKRRRRREGHNADNINEKIQELSTLIPDNFLYRSPTDRQGKGFILRRVVEYIKHLQQLVGEQTHNIVLENTVRDMRPEMSIENNSDLNKLSQCNCLDDSVTNGLNIQNNNTTQNKASQNNNIITS</sequence>
<keyword evidence="4" id="KW-0804">Transcription</keyword>
<dbReference type="OrthoDB" id="690068at2759"/>
<feature type="non-terminal residue" evidence="7">
    <location>
        <position position="245"/>
    </location>
</feature>
<dbReference type="Gene3D" id="4.10.280.10">
    <property type="entry name" value="Helix-loop-helix DNA-binding domain"/>
    <property type="match status" value="1"/>
</dbReference>
<dbReference type="GO" id="GO:0000978">
    <property type="term" value="F:RNA polymerase II cis-regulatory region sequence-specific DNA binding"/>
    <property type="evidence" value="ECO:0007669"/>
    <property type="project" value="TreeGrafter"/>
</dbReference>
<comment type="caution">
    <text evidence="7">The sequence shown here is derived from an EMBL/GenBank/DDBJ whole genome shotgun (WGS) entry which is preliminary data.</text>
</comment>
<evidence type="ECO:0000256" key="3">
    <source>
        <dbReference type="ARBA" id="ARBA00023125"/>
    </source>
</evidence>
<keyword evidence="5" id="KW-0539">Nucleus</keyword>
<evidence type="ECO:0000313" key="8">
    <source>
        <dbReference type="Proteomes" id="UP000789396"/>
    </source>
</evidence>
<dbReference type="Pfam" id="PF00010">
    <property type="entry name" value="HLH"/>
    <property type="match status" value="1"/>
</dbReference>
<evidence type="ECO:0000256" key="2">
    <source>
        <dbReference type="ARBA" id="ARBA00023015"/>
    </source>
</evidence>
<evidence type="ECO:0000313" key="7">
    <source>
        <dbReference type="EMBL" id="CAG8755181.1"/>
    </source>
</evidence>
<comment type="subcellular location">
    <subcellularLocation>
        <location evidence="1">Nucleus</location>
    </subcellularLocation>
</comment>
<dbReference type="SUPFAM" id="SSF47459">
    <property type="entry name" value="HLH, helix-loop-helix DNA-binding domain"/>
    <property type="match status" value="1"/>
</dbReference>
<evidence type="ECO:0000256" key="5">
    <source>
        <dbReference type="ARBA" id="ARBA00023242"/>
    </source>
</evidence>
<organism evidence="7 8">
    <name type="scientific">Racocetra fulgida</name>
    <dbReference type="NCBI Taxonomy" id="60492"/>
    <lineage>
        <taxon>Eukaryota</taxon>
        <taxon>Fungi</taxon>
        <taxon>Fungi incertae sedis</taxon>
        <taxon>Mucoromycota</taxon>
        <taxon>Glomeromycotina</taxon>
        <taxon>Glomeromycetes</taxon>
        <taxon>Diversisporales</taxon>
        <taxon>Gigasporaceae</taxon>
        <taxon>Racocetra</taxon>
    </lineage>
</organism>
<dbReference type="GO" id="GO:0046983">
    <property type="term" value="F:protein dimerization activity"/>
    <property type="evidence" value="ECO:0007669"/>
    <property type="project" value="InterPro"/>
</dbReference>
<dbReference type="PANTHER" id="PTHR45776">
    <property type="entry name" value="MIP04163P"/>
    <property type="match status" value="1"/>
</dbReference>
<proteinExistence type="predicted"/>
<evidence type="ECO:0000259" key="6">
    <source>
        <dbReference type="PROSITE" id="PS50888"/>
    </source>
</evidence>
<name>A0A9N9J1H5_9GLOM</name>
<dbReference type="GO" id="GO:0005634">
    <property type="term" value="C:nucleus"/>
    <property type="evidence" value="ECO:0007669"/>
    <property type="project" value="UniProtKB-SubCell"/>
</dbReference>
<reference evidence="7" key="1">
    <citation type="submission" date="2021-06" db="EMBL/GenBank/DDBJ databases">
        <authorList>
            <person name="Kallberg Y."/>
            <person name="Tangrot J."/>
            <person name="Rosling A."/>
        </authorList>
    </citation>
    <scope>NUCLEOTIDE SEQUENCE</scope>
    <source>
        <strain evidence="7">IN212</strain>
    </source>
</reference>
<feature type="domain" description="BHLH" evidence="6">
    <location>
        <begin position="119"/>
        <end position="175"/>
    </location>
</feature>
<dbReference type="GO" id="GO:0000981">
    <property type="term" value="F:DNA-binding transcription factor activity, RNA polymerase II-specific"/>
    <property type="evidence" value="ECO:0007669"/>
    <property type="project" value="TreeGrafter"/>
</dbReference>
<keyword evidence="3" id="KW-0238">DNA-binding</keyword>
<evidence type="ECO:0000256" key="1">
    <source>
        <dbReference type="ARBA" id="ARBA00004123"/>
    </source>
</evidence>
<protein>
    <submittedName>
        <fullName evidence="7">10069_t:CDS:1</fullName>
    </submittedName>
</protein>
<dbReference type="EMBL" id="CAJVPZ010038238">
    <property type="protein sequence ID" value="CAG8755181.1"/>
    <property type="molecule type" value="Genomic_DNA"/>
</dbReference>
<dbReference type="PROSITE" id="PS50888">
    <property type="entry name" value="BHLH"/>
    <property type="match status" value="1"/>
</dbReference>
<keyword evidence="8" id="KW-1185">Reference proteome</keyword>
<keyword evidence="2" id="KW-0805">Transcription regulation</keyword>